<organism evidence="2 3">
    <name type="scientific">Streptomyces corynorhini</name>
    <dbReference type="NCBI Taxonomy" id="2282652"/>
    <lineage>
        <taxon>Bacteria</taxon>
        <taxon>Bacillati</taxon>
        <taxon>Actinomycetota</taxon>
        <taxon>Actinomycetes</taxon>
        <taxon>Kitasatosporales</taxon>
        <taxon>Streptomycetaceae</taxon>
        <taxon>Streptomyces</taxon>
    </lineage>
</organism>
<dbReference type="Proteomes" id="UP000253741">
    <property type="component" value="Unassembled WGS sequence"/>
</dbReference>
<gene>
    <name evidence="2" type="ORF">DVH02_23615</name>
</gene>
<keyword evidence="1" id="KW-1133">Transmembrane helix</keyword>
<protein>
    <submittedName>
        <fullName evidence="2">DUF4229 domain-containing protein</fullName>
    </submittedName>
</protein>
<dbReference type="InterPro" id="IPR025323">
    <property type="entry name" value="DUF4229"/>
</dbReference>
<evidence type="ECO:0000256" key="1">
    <source>
        <dbReference type="SAM" id="Phobius"/>
    </source>
</evidence>
<dbReference type="OrthoDB" id="4284031at2"/>
<reference evidence="2 3" key="1">
    <citation type="submission" date="2018-07" db="EMBL/GenBank/DDBJ databases">
        <title>Streptomyces species from bats.</title>
        <authorList>
            <person name="Dunlap C."/>
        </authorList>
    </citation>
    <scope>NUCLEOTIDE SEQUENCE [LARGE SCALE GENOMIC DNA]</scope>
    <source>
        <strain evidence="2 3">AC230</strain>
    </source>
</reference>
<proteinExistence type="predicted"/>
<dbReference type="Pfam" id="PF14012">
    <property type="entry name" value="DUF4229"/>
    <property type="match status" value="1"/>
</dbReference>
<sequence>MRFGIFVLCFAFVALLVQFGILPKGLGNSNFVWVPLLAIIISAPLSFVLLRKQRDAMSEQLAPRVDQAKARLDARLESNRSQEDGALQ</sequence>
<name>A0A370B8N6_9ACTN</name>
<keyword evidence="1" id="KW-0472">Membrane</keyword>
<keyword evidence="3" id="KW-1185">Reference proteome</keyword>
<comment type="caution">
    <text evidence="2">The sequence shown here is derived from an EMBL/GenBank/DDBJ whole genome shotgun (WGS) entry which is preliminary data.</text>
</comment>
<dbReference type="AlphaFoldDB" id="A0A370B8N6"/>
<dbReference type="EMBL" id="QQNA01000199">
    <property type="protein sequence ID" value="RDG35775.1"/>
    <property type="molecule type" value="Genomic_DNA"/>
</dbReference>
<evidence type="ECO:0000313" key="3">
    <source>
        <dbReference type="Proteomes" id="UP000253741"/>
    </source>
</evidence>
<accession>A0A370B8N6</accession>
<evidence type="ECO:0000313" key="2">
    <source>
        <dbReference type="EMBL" id="RDG35775.1"/>
    </source>
</evidence>
<feature type="transmembrane region" description="Helical" evidence="1">
    <location>
        <begin position="30"/>
        <end position="50"/>
    </location>
</feature>
<keyword evidence="1" id="KW-0812">Transmembrane</keyword>